<feature type="transmembrane region" description="Helical" evidence="7">
    <location>
        <begin position="45"/>
        <end position="62"/>
    </location>
</feature>
<feature type="transmembrane region" description="Helical" evidence="7">
    <location>
        <begin position="74"/>
        <end position="91"/>
    </location>
</feature>
<evidence type="ECO:0000256" key="7">
    <source>
        <dbReference type="SAM" id="Phobius"/>
    </source>
</evidence>
<dbReference type="GO" id="GO:0006605">
    <property type="term" value="P:protein targeting"/>
    <property type="evidence" value="ECO:0007669"/>
    <property type="project" value="InterPro"/>
</dbReference>
<proteinExistence type="inferred from homology"/>
<accession>A0A0M6XYC8</accession>
<dbReference type="OrthoDB" id="9779817at2"/>
<reference evidence="9" key="1">
    <citation type="submission" date="2015-07" db="EMBL/GenBank/DDBJ databases">
        <authorList>
            <person name="Rodrigo-Torres Lidia"/>
            <person name="Arahal R.David."/>
        </authorList>
    </citation>
    <scope>NUCLEOTIDE SEQUENCE [LARGE SCALE GENOMIC DNA]</scope>
    <source>
        <strain evidence="9">CECT 4801</strain>
    </source>
</reference>
<evidence type="ECO:0000256" key="1">
    <source>
        <dbReference type="ARBA" id="ARBA00004651"/>
    </source>
</evidence>
<evidence type="ECO:0000256" key="5">
    <source>
        <dbReference type="ARBA" id="ARBA00022989"/>
    </source>
</evidence>
<dbReference type="InterPro" id="IPR002010">
    <property type="entry name" value="T3SS_IM_R"/>
</dbReference>
<dbReference type="STRING" id="187304.B0E33_25920"/>
<dbReference type="AlphaFoldDB" id="A0A0M6XYC8"/>
<dbReference type="PANTHER" id="PTHR30065:SF1">
    <property type="entry name" value="SURFACE PRESENTATION OF ANTIGENS PROTEIN SPAR"/>
    <property type="match status" value="1"/>
</dbReference>
<keyword evidence="9" id="KW-1185">Reference proteome</keyword>
<dbReference type="EMBL" id="CXST01000001">
    <property type="protein sequence ID" value="CTQ42417.1"/>
    <property type="molecule type" value="Genomic_DNA"/>
</dbReference>
<keyword evidence="6 7" id="KW-0472">Membrane</keyword>
<dbReference type="GO" id="GO:0005886">
    <property type="term" value="C:plasma membrane"/>
    <property type="evidence" value="ECO:0007669"/>
    <property type="project" value="UniProtKB-SubCell"/>
</dbReference>
<keyword evidence="5 7" id="KW-1133">Transmembrane helix</keyword>
<comment type="subcellular location">
    <subcellularLocation>
        <location evidence="1">Cell membrane</location>
        <topology evidence="1">Multi-pass membrane protein</topology>
    </subcellularLocation>
</comment>
<feature type="transmembrane region" description="Helical" evidence="7">
    <location>
        <begin position="6"/>
        <end position="33"/>
    </location>
</feature>
<keyword evidence="8" id="KW-0969">Cilium</keyword>
<keyword evidence="4 7" id="KW-0812">Transmembrane</keyword>
<dbReference type="PANTHER" id="PTHR30065">
    <property type="entry name" value="FLAGELLAR BIOSYNTHETIC PROTEIN FLIR"/>
    <property type="match status" value="1"/>
</dbReference>
<feature type="transmembrane region" description="Helical" evidence="7">
    <location>
        <begin position="220"/>
        <end position="248"/>
    </location>
</feature>
<comment type="similarity">
    <text evidence="2">Belongs to the FliR/MopE/SpaR family.</text>
</comment>
<dbReference type="RefSeq" id="WP_022998518.1">
    <property type="nucleotide sequence ID" value="NZ_CP045617.1"/>
</dbReference>
<dbReference type="Pfam" id="PF01311">
    <property type="entry name" value="Bac_export_1"/>
    <property type="match status" value="1"/>
</dbReference>
<keyword evidence="3" id="KW-1003">Cell membrane</keyword>
<feature type="transmembrane region" description="Helical" evidence="7">
    <location>
        <begin position="187"/>
        <end position="208"/>
    </location>
</feature>
<organism evidence="8 9">
    <name type="scientific">Roseibium aggregatum</name>
    <dbReference type="NCBI Taxonomy" id="187304"/>
    <lineage>
        <taxon>Bacteria</taxon>
        <taxon>Pseudomonadati</taxon>
        <taxon>Pseudomonadota</taxon>
        <taxon>Alphaproteobacteria</taxon>
        <taxon>Hyphomicrobiales</taxon>
        <taxon>Stappiaceae</taxon>
        <taxon>Roseibium</taxon>
    </lineage>
</organism>
<dbReference type="PRINTS" id="PR00953">
    <property type="entry name" value="TYPE3IMRPROT"/>
</dbReference>
<evidence type="ECO:0000313" key="8">
    <source>
        <dbReference type="EMBL" id="CTQ42417.1"/>
    </source>
</evidence>
<dbReference type="Proteomes" id="UP000048926">
    <property type="component" value="Unassembled WGS sequence"/>
</dbReference>
<keyword evidence="8" id="KW-0282">Flagellum</keyword>
<evidence type="ECO:0000313" key="9">
    <source>
        <dbReference type="Proteomes" id="UP000048926"/>
    </source>
</evidence>
<dbReference type="NCBIfam" id="NF009416">
    <property type="entry name" value="PRK12780.1"/>
    <property type="match status" value="1"/>
</dbReference>
<gene>
    <name evidence="8" type="ORF">LAL4801_00845</name>
</gene>
<evidence type="ECO:0000256" key="3">
    <source>
        <dbReference type="ARBA" id="ARBA00022475"/>
    </source>
</evidence>
<evidence type="ECO:0000256" key="6">
    <source>
        <dbReference type="ARBA" id="ARBA00023136"/>
    </source>
</evidence>
<sequence>MISGGLFFSTFSSSLLLAVFLLFCRIGACLMVIPGFGSNRVPVHVRLFIALSVALALSPLLAPGVQASLPDEQLGTVAGFIGAELLTGAFIGFLGRIFLAALETLTTLVSMAIGLSNMPGMPIDGVDSLPPVANLFTVTATAMVFITNQHWEILRGLAASYEAIPVGQPLAAVTSLEQFAEQLGRTFILALRVCSPFIVYTVVVNFAVGLVNKLTPQIPVYFISMPFVIAGGLYFLYLVIAEAIMIFLDGYFTWLQIG</sequence>
<evidence type="ECO:0000256" key="2">
    <source>
        <dbReference type="ARBA" id="ARBA00009772"/>
    </source>
</evidence>
<keyword evidence="8" id="KW-0966">Cell projection</keyword>
<protein>
    <submittedName>
        <fullName evidence="8">Flagellar biosynthesis protein FliR</fullName>
    </submittedName>
</protein>
<evidence type="ECO:0000256" key="4">
    <source>
        <dbReference type="ARBA" id="ARBA00022692"/>
    </source>
</evidence>
<name>A0A0M6XYC8_9HYPH</name>